<sequence length="96" mass="10508">MYTGTDQKGFTLIELIIVMVLISLTTSFALPRIQANLYTNELSATAQRFVGLVTQAGQEARAKHVAFTLRFDAEANAFLAMPVTSGPETEEKKNKA</sequence>
<organism evidence="2 3">
    <name type="scientific">Candidatus Electrothrix marina</name>
    <dbReference type="NCBI Taxonomy" id="1859130"/>
    <lineage>
        <taxon>Bacteria</taxon>
        <taxon>Pseudomonadati</taxon>
        <taxon>Thermodesulfobacteriota</taxon>
        <taxon>Desulfobulbia</taxon>
        <taxon>Desulfobulbales</taxon>
        <taxon>Desulfobulbaceae</taxon>
        <taxon>Candidatus Electrothrix</taxon>
    </lineage>
</organism>
<dbReference type="Gene3D" id="3.30.700.10">
    <property type="entry name" value="Glycoprotein, Type 4 Pilin"/>
    <property type="match status" value="1"/>
</dbReference>
<dbReference type="PROSITE" id="PS00409">
    <property type="entry name" value="PROKAR_NTER_METHYL"/>
    <property type="match status" value="1"/>
</dbReference>
<dbReference type="Pfam" id="PF07963">
    <property type="entry name" value="N_methyl"/>
    <property type="match status" value="1"/>
</dbReference>
<accession>A0A444JBQ5</accession>
<evidence type="ECO:0000313" key="3">
    <source>
        <dbReference type="Proteomes" id="UP000288892"/>
    </source>
</evidence>
<keyword evidence="1" id="KW-0472">Membrane</keyword>
<dbReference type="AlphaFoldDB" id="A0A444JBQ5"/>
<dbReference type="SUPFAM" id="SSF54523">
    <property type="entry name" value="Pili subunits"/>
    <property type="match status" value="1"/>
</dbReference>
<keyword evidence="3" id="KW-1185">Reference proteome</keyword>
<feature type="transmembrane region" description="Helical" evidence="1">
    <location>
        <begin position="12"/>
        <end position="30"/>
    </location>
</feature>
<dbReference type="Proteomes" id="UP000288892">
    <property type="component" value="Unassembled WGS sequence"/>
</dbReference>
<keyword evidence="1" id="KW-1133">Transmembrane helix</keyword>
<proteinExistence type="predicted"/>
<evidence type="ECO:0000256" key="1">
    <source>
        <dbReference type="SAM" id="Phobius"/>
    </source>
</evidence>
<keyword evidence="1" id="KW-0812">Transmembrane</keyword>
<dbReference type="NCBIfam" id="TIGR02532">
    <property type="entry name" value="IV_pilin_GFxxxE"/>
    <property type="match status" value="1"/>
</dbReference>
<comment type="caution">
    <text evidence="2">The sequence shown here is derived from an EMBL/GenBank/DDBJ whole genome shotgun (WGS) entry which is preliminary data.</text>
</comment>
<dbReference type="InterPro" id="IPR045584">
    <property type="entry name" value="Pilin-like"/>
</dbReference>
<evidence type="ECO:0000313" key="2">
    <source>
        <dbReference type="EMBL" id="RWX50492.1"/>
    </source>
</evidence>
<protein>
    <submittedName>
        <fullName evidence="2">Prepilin-type N-terminal cleavage/methylation domain-containing protein</fullName>
    </submittedName>
</protein>
<name>A0A444JBQ5_9BACT</name>
<gene>
    <name evidence="2" type="ORF">VU01_13101</name>
</gene>
<dbReference type="InterPro" id="IPR012902">
    <property type="entry name" value="N_methyl_site"/>
</dbReference>
<dbReference type="EMBL" id="MTKS01000310">
    <property type="protein sequence ID" value="RWX50492.1"/>
    <property type="molecule type" value="Genomic_DNA"/>
</dbReference>
<reference evidence="2 3" key="1">
    <citation type="submission" date="2017-01" db="EMBL/GenBank/DDBJ databases">
        <title>The cable genome- insights into the physiology and evolution of filamentous bacteria capable of sulfide oxidation via long distance electron transfer.</title>
        <authorList>
            <person name="Schreiber L."/>
            <person name="Bjerg J.T."/>
            <person name="Boggild A."/>
            <person name="Van De Vossenberg J."/>
            <person name="Meysman F."/>
            <person name="Nielsen L.P."/>
            <person name="Schramm A."/>
            <person name="Kjeldsen K.U."/>
        </authorList>
    </citation>
    <scope>NUCLEOTIDE SEQUENCE [LARGE SCALE GENOMIC DNA]</scope>
    <source>
        <strain evidence="2">A5</strain>
    </source>
</reference>